<dbReference type="CDD" id="cd00130">
    <property type="entry name" value="PAS"/>
    <property type="match status" value="1"/>
</dbReference>
<evidence type="ECO:0000256" key="5">
    <source>
        <dbReference type="ARBA" id="ARBA00022777"/>
    </source>
</evidence>
<dbReference type="InterPro" id="IPR003594">
    <property type="entry name" value="HATPase_dom"/>
</dbReference>
<dbReference type="PROSITE" id="PS50112">
    <property type="entry name" value="PAS"/>
    <property type="match status" value="1"/>
</dbReference>
<evidence type="ECO:0000256" key="6">
    <source>
        <dbReference type="ARBA" id="ARBA00023012"/>
    </source>
</evidence>
<dbReference type="SMART" id="SM00387">
    <property type="entry name" value="HATPase_c"/>
    <property type="match status" value="1"/>
</dbReference>
<keyword evidence="4" id="KW-0808">Transferase</keyword>
<protein>
    <recommendedName>
        <fullName evidence="2">histidine kinase</fullName>
        <ecNumber evidence="2">2.7.13.3</ecNumber>
    </recommendedName>
</protein>
<evidence type="ECO:0000313" key="11">
    <source>
        <dbReference type="EMBL" id="MCJ2541501.1"/>
    </source>
</evidence>
<dbReference type="InterPro" id="IPR050736">
    <property type="entry name" value="Sensor_HK_Regulatory"/>
</dbReference>
<feature type="domain" description="PAS" evidence="9">
    <location>
        <begin position="19"/>
        <end position="76"/>
    </location>
</feature>
<gene>
    <name evidence="11" type="ORF">JX360_01035</name>
</gene>
<dbReference type="InterPro" id="IPR001610">
    <property type="entry name" value="PAC"/>
</dbReference>
<reference evidence="11" key="1">
    <citation type="submission" date="2021-02" db="EMBL/GenBank/DDBJ databases">
        <title>The CRISPR/cas machinery reduction and long-range gene transfer in the hot spring cyanobacterium Synechococcus.</title>
        <authorList>
            <person name="Dvorak P."/>
            <person name="Jahodarova E."/>
            <person name="Hasler P."/>
            <person name="Poulickova A."/>
        </authorList>
    </citation>
    <scope>NUCLEOTIDE SEQUENCE</scope>
    <source>
        <strain evidence="11">Rupite</strain>
    </source>
</reference>
<accession>A0ABT0C6V3</accession>
<dbReference type="InterPro" id="IPR036097">
    <property type="entry name" value="HisK_dim/P_sf"/>
</dbReference>
<dbReference type="CDD" id="cd00082">
    <property type="entry name" value="HisKA"/>
    <property type="match status" value="1"/>
</dbReference>
<dbReference type="InterPro" id="IPR004358">
    <property type="entry name" value="Sig_transdc_His_kin-like_C"/>
</dbReference>
<dbReference type="InterPro" id="IPR036890">
    <property type="entry name" value="HATPase_C_sf"/>
</dbReference>
<keyword evidence="5" id="KW-0418">Kinase</keyword>
<dbReference type="PANTHER" id="PTHR43711:SF26">
    <property type="entry name" value="SENSOR HISTIDINE KINASE RCSC"/>
    <property type="match status" value="1"/>
</dbReference>
<keyword evidence="6" id="KW-0902">Two-component regulatory system</keyword>
<dbReference type="SMART" id="SM00091">
    <property type="entry name" value="PAS"/>
    <property type="match status" value="1"/>
</dbReference>
<evidence type="ECO:0000256" key="4">
    <source>
        <dbReference type="ARBA" id="ARBA00022679"/>
    </source>
</evidence>
<dbReference type="CDD" id="cd00075">
    <property type="entry name" value="HATPase"/>
    <property type="match status" value="1"/>
</dbReference>
<dbReference type="InterPro" id="IPR005467">
    <property type="entry name" value="His_kinase_dom"/>
</dbReference>
<dbReference type="InterPro" id="IPR035965">
    <property type="entry name" value="PAS-like_dom_sf"/>
</dbReference>
<evidence type="ECO:0000313" key="12">
    <source>
        <dbReference type="Proteomes" id="UP000830835"/>
    </source>
</evidence>
<dbReference type="PANTHER" id="PTHR43711">
    <property type="entry name" value="TWO-COMPONENT HISTIDINE KINASE"/>
    <property type="match status" value="1"/>
</dbReference>
<comment type="caution">
    <text evidence="11">The sequence shown here is derived from an EMBL/GenBank/DDBJ whole genome shotgun (WGS) entry which is preliminary data.</text>
</comment>
<dbReference type="NCBIfam" id="TIGR00229">
    <property type="entry name" value="sensory_box"/>
    <property type="match status" value="1"/>
</dbReference>
<evidence type="ECO:0000256" key="3">
    <source>
        <dbReference type="ARBA" id="ARBA00022553"/>
    </source>
</evidence>
<dbReference type="InterPro" id="IPR000700">
    <property type="entry name" value="PAS-assoc_C"/>
</dbReference>
<sequence>MRVEGSLAPSQTDATLNQLRQQNELILNSAGEGIYGLDANGMVTFANPAAARMIGWSTAELIGRSMHDLLHHSHPDRTPYPRTECPIYAAFRDGQVHHVVDEVFWRKDGSSFPVEYTSTPMRDVQGRLVGAVVTFRDITERKWAEAALKQAHEDLERKVQERTAELQRANQQLQELNEMKSRFVSMVCHEFRTPLNTILFAVTCLERYRHQLSEADQNRYVQGIQADIQHMTQMLDDVLLIGRTDARKLSPQPAQIELVQCCQDVIRELQLTHTAANIQFQSDCPQQNAYLDPSMLRSILLNMLSNAIKYSNPEQVIQFRLLCQQEWFVFEVEDQGIGIPLEDQPYLFDPFHRGSNVSTIPGTGLGLAIIKRLIDLLAGHIEVSSQVGAGTTFRVRLPRHYRYRDLAPTP</sequence>
<dbReference type="Gene3D" id="1.10.287.130">
    <property type="match status" value="1"/>
</dbReference>
<dbReference type="PROSITE" id="PS50113">
    <property type="entry name" value="PAC"/>
    <property type="match status" value="1"/>
</dbReference>
<dbReference type="PROSITE" id="PS50109">
    <property type="entry name" value="HIS_KIN"/>
    <property type="match status" value="1"/>
</dbReference>
<feature type="domain" description="Histidine kinase" evidence="8">
    <location>
        <begin position="186"/>
        <end position="401"/>
    </location>
</feature>
<keyword evidence="12" id="KW-1185">Reference proteome</keyword>
<dbReference type="Pfam" id="PF02518">
    <property type="entry name" value="HATPase_c"/>
    <property type="match status" value="1"/>
</dbReference>
<keyword evidence="7" id="KW-0175">Coiled coil</keyword>
<feature type="domain" description="PAC" evidence="10">
    <location>
        <begin position="98"/>
        <end position="150"/>
    </location>
</feature>
<comment type="catalytic activity">
    <reaction evidence="1">
        <text>ATP + protein L-histidine = ADP + protein N-phospho-L-histidine.</text>
        <dbReference type="EC" id="2.7.13.3"/>
    </reaction>
</comment>
<dbReference type="PRINTS" id="PR00344">
    <property type="entry name" value="BCTRLSENSOR"/>
</dbReference>
<dbReference type="InterPro" id="IPR000014">
    <property type="entry name" value="PAS"/>
</dbReference>
<dbReference type="SMART" id="SM00388">
    <property type="entry name" value="HisKA"/>
    <property type="match status" value="1"/>
</dbReference>
<evidence type="ECO:0000259" key="9">
    <source>
        <dbReference type="PROSITE" id="PS50112"/>
    </source>
</evidence>
<dbReference type="Gene3D" id="3.30.565.10">
    <property type="entry name" value="Histidine kinase-like ATPase, C-terminal domain"/>
    <property type="match status" value="1"/>
</dbReference>
<dbReference type="SMART" id="SM00086">
    <property type="entry name" value="PAC"/>
    <property type="match status" value="1"/>
</dbReference>
<feature type="coiled-coil region" evidence="7">
    <location>
        <begin position="145"/>
        <end position="186"/>
    </location>
</feature>
<dbReference type="EMBL" id="JAFIRA010000001">
    <property type="protein sequence ID" value="MCJ2541501.1"/>
    <property type="molecule type" value="Genomic_DNA"/>
</dbReference>
<evidence type="ECO:0000256" key="1">
    <source>
        <dbReference type="ARBA" id="ARBA00000085"/>
    </source>
</evidence>
<dbReference type="SUPFAM" id="SSF55874">
    <property type="entry name" value="ATPase domain of HSP90 chaperone/DNA topoisomerase II/histidine kinase"/>
    <property type="match status" value="1"/>
</dbReference>
<name>A0ABT0C6V3_THEVL</name>
<evidence type="ECO:0000256" key="7">
    <source>
        <dbReference type="SAM" id="Coils"/>
    </source>
</evidence>
<proteinExistence type="predicted"/>
<organism evidence="11 12">
    <name type="scientific">Thermostichus vulcanus str. 'Rupite'</name>
    <dbReference type="NCBI Taxonomy" id="2813851"/>
    <lineage>
        <taxon>Bacteria</taxon>
        <taxon>Bacillati</taxon>
        <taxon>Cyanobacteriota</taxon>
        <taxon>Cyanophyceae</taxon>
        <taxon>Thermostichales</taxon>
        <taxon>Thermostichaceae</taxon>
        <taxon>Thermostichus</taxon>
    </lineage>
</organism>
<dbReference type="InterPro" id="IPR013767">
    <property type="entry name" value="PAS_fold"/>
</dbReference>
<evidence type="ECO:0000259" key="8">
    <source>
        <dbReference type="PROSITE" id="PS50109"/>
    </source>
</evidence>
<dbReference type="Pfam" id="PF00512">
    <property type="entry name" value="HisKA"/>
    <property type="match status" value="1"/>
</dbReference>
<dbReference type="SUPFAM" id="SSF47384">
    <property type="entry name" value="Homodimeric domain of signal transducing histidine kinase"/>
    <property type="match status" value="1"/>
</dbReference>
<dbReference type="Pfam" id="PF00989">
    <property type="entry name" value="PAS"/>
    <property type="match status" value="1"/>
</dbReference>
<evidence type="ECO:0000259" key="10">
    <source>
        <dbReference type="PROSITE" id="PS50113"/>
    </source>
</evidence>
<evidence type="ECO:0000256" key="2">
    <source>
        <dbReference type="ARBA" id="ARBA00012438"/>
    </source>
</evidence>
<dbReference type="Proteomes" id="UP000830835">
    <property type="component" value="Unassembled WGS sequence"/>
</dbReference>
<dbReference type="SUPFAM" id="SSF55785">
    <property type="entry name" value="PYP-like sensor domain (PAS domain)"/>
    <property type="match status" value="1"/>
</dbReference>
<dbReference type="Gene3D" id="3.30.450.20">
    <property type="entry name" value="PAS domain"/>
    <property type="match status" value="1"/>
</dbReference>
<dbReference type="InterPro" id="IPR003661">
    <property type="entry name" value="HisK_dim/P_dom"/>
</dbReference>
<keyword evidence="3" id="KW-0597">Phosphoprotein</keyword>
<dbReference type="EC" id="2.7.13.3" evidence="2"/>